<accession>A0A7I9ZNZ2</accession>
<name>A0A7I9ZNZ2_9MYCO</name>
<organism evidence="1 2">
    <name type="scientific">Mycolicibacterium hippocampi</name>
    <dbReference type="NCBI Taxonomy" id="659824"/>
    <lineage>
        <taxon>Bacteria</taxon>
        <taxon>Bacillati</taxon>
        <taxon>Actinomycetota</taxon>
        <taxon>Actinomycetes</taxon>
        <taxon>Mycobacteriales</taxon>
        <taxon>Mycobacteriaceae</taxon>
        <taxon>Mycolicibacterium</taxon>
    </lineage>
</organism>
<sequence length="126" mass="13921">MRLRGAFFCDHVEPSPSGGMDIRNAGWSSVRLPVDESWLVLVCDVAGDDAGKHFTMFMDVLAPNGQEAKPALKLEKPVPVGTMFVALTLQPMAQHDVPGRYVYTFRLEGAAETEWVVVPLDVRFTD</sequence>
<comment type="caution">
    <text evidence="1">The sequence shown here is derived from an EMBL/GenBank/DDBJ whole genome shotgun (WGS) entry which is preliminary data.</text>
</comment>
<evidence type="ECO:0000313" key="1">
    <source>
        <dbReference type="EMBL" id="GFH02782.1"/>
    </source>
</evidence>
<dbReference type="RefSeq" id="WP_163890000.1">
    <property type="nucleotide sequence ID" value="NZ_BLLB01000002.1"/>
</dbReference>
<dbReference type="AlphaFoldDB" id="A0A7I9ZNZ2"/>
<dbReference type="Proteomes" id="UP000465304">
    <property type="component" value="Unassembled WGS sequence"/>
</dbReference>
<keyword evidence="2" id="KW-1185">Reference proteome</keyword>
<proteinExistence type="predicted"/>
<evidence type="ECO:0000313" key="2">
    <source>
        <dbReference type="Proteomes" id="UP000465304"/>
    </source>
</evidence>
<dbReference type="EMBL" id="BLLB01000002">
    <property type="protein sequence ID" value="GFH02782.1"/>
    <property type="molecule type" value="Genomic_DNA"/>
</dbReference>
<reference evidence="1 2" key="1">
    <citation type="journal article" date="2019" name="Emerg. Microbes Infect.">
        <title>Comprehensive subspecies identification of 175 nontuberculous mycobacteria species based on 7547 genomic profiles.</title>
        <authorList>
            <person name="Matsumoto Y."/>
            <person name="Kinjo T."/>
            <person name="Motooka D."/>
            <person name="Nabeya D."/>
            <person name="Jung N."/>
            <person name="Uechi K."/>
            <person name="Horii T."/>
            <person name="Iida T."/>
            <person name="Fujita J."/>
            <person name="Nakamura S."/>
        </authorList>
    </citation>
    <scope>NUCLEOTIDE SEQUENCE [LARGE SCALE GENOMIC DNA]</scope>
    <source>
        <strain evidence="1 2">JCM 30996</strain>
    </source>
</reference>
<gene>
    <name evidence="1" type="ORF">MHIP_32650</name>
</gene>
<protein>
    <submittedName>
        <fullName evidence="1">Uncharacterized protein</fullName>
    </submittedName>
</protein>